<evidence type="ECO:0000313" key="5">
    <source>
        <dbReference type="Proteomes" id="UP000028878"/>
    </source>
</evidence>
<dbReference type="InterPro" id="IPR050259">
    <property type="entry name" value="SDR"/>
</dbReference>
<gene>
    <name evidence="4" type="ORF">BN948_04173</name>
</gene>
<keyword evidence="5" id="KW-1185">Reference proteome</keyword>
<reference evidence="5" key="1">
    <citation type="submission" date="2014-11" db="EMBL/GenBank/DDBJ databases">
        <title>Draft genome sequence of Hydrogenophaga intermedia S1.</title>
        <authorList>
            <person name="Gan H.M."/>
            <person name="Chew T.H."/>
            <person name="Stolz A."/>
        </authorList>
    </citation>
    <scope>NUCLEOTIDE SEQUENCE [LARGE SCALE GENOMIC DNA]</scope>
    <source>
        <strain evidence="5">S1</strain>
    </source>
</reference>
<dbReference type="InterPro" id="IPR057326">
    <property type="entry name" value="KR_dom"/>
</dbReference>
<organism evidence="4 5">
    <name type="scientific">Hydrogenophaga intermedia</name>
    <dbReference type="NCBI Taxonomy" id="65786"/>
    <lineage>
        <taxon>Bacteria</taxon>
        <taxon>Pseudomonadati</taxon>
        <taxon>Pseudomonadota</taxon>
        <taxon>Betaproteobacteria</taxon>
        <taxon>Burkholderiales</taxon>
        <taxon>Comamonadaceae</taxon>
        <taxon>Hydrogenophaga</taxon>
    </lineage>
</organism>
<dbReference type="SUPFAM" id="SSF51735">
    <property type="entry name" value="NAD(P)-binding Rossmann-fold domains"/>
    <property type="match status" value="1"/>
</dbReference>
<dbReference type="Pfam" id="PF13561">
    <property type="entry name" value="adh_short_C2"/>
    <property type="match status" value="1"/>
</dbReference>
<dbReference type="InterPro" id="IPR036291">
    <property type="entry name" value="NAD(P)-bd_dom_sf"/>
</dbReference>
<sequence length="250" mass="26331">MELNLKGKVALVTGSGRGIGAAMVKAYAAEGARVVVSDVIAENAQATAQALVDQGHEAIGLACDVTDAESVRHMAQQAEQAFGGVDILVNNAAWTKDVYLTKMDPSLWDQTMDVILKGSFHCAQALLPGMMARRWGRVINISSRSLFGNPGQTSYAAAKAGIVGFTRALALEQGKFGITCNAIAPGFILTEGMKSLPKFEQLREAAIARNPVGFLGEPSDVANAALFLSSDVARYISGTTLYVTGGRYSS</sequence>
<keyword evidence="2" id="KW-0560">Oxidoreductase</keyword>
<proteinExistence type="inferred from homology"/>
<dbReference type="Proteomes" id="UP000028878">
    <property type="component" value="Unassembled WGS sequence"/>
</dbReference>
<dbReference type="EMBL" id="CCAE010000051">
    <property type="protein sequence ID" value="CDN89733.1"/>
    <property type="molecule type" value="Genomic_DNA"/>
</dbReference>
<accession>A0A1L1PPP6</accession>
<dbReference type="PRINTS" id="PR00081">
    <property type="entry name" value="GDHRDH"/>
</dbReference>
<name>A0A1L1PPP6_HYDIT</name>
<dbReference type="PANTHER" id="PTHR42879">
    <property type="entry name" value="3-OXOACYL-(ACYL-CARRIER-PROTEIN) REDUCTASE"/>
    <property type="match status" value="1"/>
</dbReference>
<evidence type="ECO:0000256" key="1">
    <source>
        <dbReference type="ARBA" id="ARBA00006484"/>
    </source>
</evidence>
<feature type="domain" description="Ketoreductase" evidence="3">
    <location>
        <begin position="8"/>
        <end position="186"/>
    </location>
</feature>
<dbReference type="InterPro" id="IPR002347">
    <property type="entry name" value="SDR_fam"/>
</dbReference>
<evidence type="ECO:0000313" key="4">
    <source>
        <dbReference type="EMBL" id="CDN89733.1"/>
    </source>
</evidence>
<evidence type="ECO:0000259" key="3">
    <source>
        <dbReference type="SMART" id="SM00822"/>
    </source>
</evidence>
<protein>
    <submittedName>
        <fullName evidence="4">Short chain dehydrogenase</fullName>
    </submittedName>
</protein>
<dbReference type="Gene3D" id="3.40.50.720">
    <property type="entry name" value="NAD(P)-binding Rossmann-like Domain"/>
    <property type="match status" value="1"/>
</dbReference>
<dbReference type="RefSeq" id="WP_009517879.1">
    <property type="nucleotide sequence ID" value="NZ_CCAE010000051.1"/>
</dbReference>
<dbReference type="InterPro" id="IPR020904">
    <property type="entry name" value="Sc_DH/Rdtase_CS"/>
</dbReference>
<comment type="similarity">
    <text evidence="1">Belongs to the short-chain dehydrogenases/reductases (SDR) family.</text>
</comment>
<dbReference type="AlphaFoldDB" id="A0A1L1PPP6"/>
<dbReference type="GO" id="GO:0016491">
    <property type="term" value="F:oxidoreductase activity"/>
    <property type="evidence" value="ECO:0007669"/>
    <property type="project" value="UniProtKB-KW"/>
</dbReference>
<dbReference type="PROSITE" id="PS00061">
    <property type="entry name" value="ADH_SHORT"/>
    <property type="match status" value="1"/>
</dbReference>
<evidence type="ECO:0000256" key="2">
    <source>
        <dbReference type="ARBA" id="ARBA00023002"/>
    </source>
</evidence>
<dbReference type="SMART" id="SM00822">
    <property type="entry name" value="PKS_KR"/>
    <property type="match status" value="1"/>
</dbReference>
<dbReference type="PANTHER" id="PTHR42879:SF2">
    <property type="entry name" value="3-OXOACYL-[ACYL-CARRIER-PROTEIN] REDUCTASE FABG"/>
    <property type="match status" value="1"/>
</dbReference>
<dbReference type="PRINTS" id="PR00080">
    <property type="entry name" value="SDRFAMILY"/>
</dbReference>
<dbReference type="NCBIfam" id="NF005559">
    <property type="entry name" value="PRK07231.1"/>
    <property type="match status" value="1"/>
</dbReference>
<dbReference type="FunFam" id="3.40.50.720:FF:000173">
    <property type="entry name" value="3-oxoacyl-[acyl-carrier protein] reductase"/>
    <property type="match status" value="1"/>
</dbReference>
<dbReference type="GO" id="GO:0032787">
    <property type="term" value="P:monocarboxylic acid metabolic process"/>
    <property type="evidence" value="ECO:0007669"/>
    <property type="project" value="UniProtKB-ARBA"/>
</dbReference>
<dbReference type="NCBIfam" id="NF009466">
    <property type="entry name" value="PRK12826.1-2"/>
    <property type="match status" value="1"/>
</dbReference>